<evidence type="ECO:0000313" key="6">
    <source>
        <dbReference type="Proteomes" id="UP000501168"/>
    </source>
</evidence>
<dbReference type="Gene3D" id="1.10.10.10">
    <property type="entry name" value="Winged helix-like DNA-binding domain superfamily/Winged helix DNA-binding domain"/>
    <property type="match status" value="1"/>
</dbReference>
<reference evidence="5 6" key="1">
    <citation type="submission" date="2020-03" db="EMBL/GenBank/DDBJ databases">
        <title>Complete genome sequence of Orbus sp. IPMB12 (BCRC 80908).</title>
        <authorList>
            <person name="Lo W.-S."/>
            <person name="Chang T.-H."/>
            <person name="Kuo C.-H."/>
        </authorList>
    </citation>
    <scope>NUCLEOTIDE SEQUENCE [LARGE SCALE GENOMIC DNA]</scope>
    <source>
        <strain evidence="5 6">IPMB12</strain>
    </source>
</reference>
<organism evidence="5 6">
    <name type="scientific">Zophobihabitans entericus</name>
    <dbReference type="NCBI Taxonomy" id="1635327"/>
    <lineage>
        <taxon>Bacteria</taxon>
        <taxon>Pseudomonadati</taxon>
        <taxon>Pseudomonadota</taxon>
        <taxon>Gammaproteobacteria</taxon>
        <taxon>Orbales</taxon>
        <taxon>Orbaceae</taxon>
        <taxon>Zophobihabitans</taxon>
    </lineage>
</organism>
<dbReference type="SUPFAM" id="SSF46785">
    <property type="entry name" value="Winged helix' DNA-binding domain"/>
    <property type="match status" value="1"/>
</dbReference>
<dbReference type="GO" id="GO:0003700">
    <property type="term" value="F:DNA-binding transcription factor activity"/>
    <property type="evidence" value="ECO:0007669"/>
    <property type="project" value="InterPro"/>
</dbReference>
<dbReference type="InterPro" id="IPR011711">
    <property type="entry name" value="GntR_C"/>
</dbReference>
<dbReference type="PROSITE" id="PS50949">
    <property type="entry name" value="HTH_GNTR"/>
    <property type="match status" value="1"/>
</dbReference>
<evidence type="ECO:0000256" key="1">
    <source>
        <dbReference type="ARBA" id="ARBA00023015"/>
    </source>
</evidence>
<evidence type="ECO:0000256" key="3">
    <source>
        <dbReference type="ARBA" id="ARBA00023163"/>
    </source>
</evidence>
<dbReference type="Pfam" id="PF00392">
    <property type="entry name" value="GntR"/>
    <property type="match status" value="1"/>
</dbReference>
<proteinExistence type="predicted"/>
<dbReference type="SUPFAM" id="SSF48008">
    <property type="entry name" value="GntR ligand-binding domain-like"/>
    <property type="match status" value="1"/>
</dbReference>
<dbReference type="FunCoup" id="A0A6G9IDH7">
    <property type="interactions" value="23"/>
</dbReference>
<dbReference type="SMART" id="SM00895">
    <property type="entry name" value="FCD"/>
    <property type="match status" value="1"/>
</dbReference>
<dbReference type="PANTHER" id="PTHR43537">
    <property type="entry name" value="TRANSCRIPTIONAL REGULATOR, GNTR FAMILY"/>
    <property type="match status" value="1"/>
</dbReference>
<dbReference type="InterPro" id="IPR036390">
    <property type="entry name" value="WH_DNA-bd_sf"/>
</dbReference>
<dbReference type="Gene3D" id="1.20.120.530">
    <property type="entry name" value="GntR ligand-binding domain-like"/>
    <property type="match status" value="1"/>
</dbReference>
<keyword evidence="2" id="KW-0238">DNA-binding</keyword>
<keyword evidence="6" id="KW-1185">Reference proteome</keyword>
<evidence type="ECO:0000313" key="5">
    <source>
        <dbReference type="EMBL" id="QIQ21869.1"/>
    </source>
</evidence>
<accession>A0A6G9IDH7</accession>
<dbReference type="InterPro" id="IPR000524">
    <property type="entry name" value="Tscrpt_reg_HTH_GntR"/>
</dbReference>
<keyword evidence="1" id="KW-0805">Transcription regulation</keyword>
<dbReference type="InterPro" id="IPR008920">
    <property type="entry name" value="TF_FadR/GntR_C"/>
</dbReference>
<sequence length="221" mass="24663">MGVTTSKPDQKSLSYRIRDELKQDILQGVLLPGTQLRQESLAKRFNSSRIPVREALRQLEVEGLVKSKLNRGAIVSTPNLNDVCDLLEIRIALECRAAKLAVPNMTSEDIARLTEILNAYSLAKTPAECAENNRQFHLALCLPANNKQLTALIKQYCMSTSSPYANFHLDMTTATDIEAVHQDHYAILDACKARDVEAVVTILENHIKATKLCLLKFQQCV</sequence>
<dbReference type="GO" id="GO:0003677">
    <property type="term" value="F:DNA binding"/>
    <property type="evidence" value="ECO:0007669"/>
    <property type="project" value="UniProtKB-KW"/>
</dbReference>
<dbReference type="InterPro" id="IPR036388">
    <property type="entry name" value="WH-like_DNA-bd_sf"/>
</dbReference>
<evidence type="ECO:0000259" key="4">
    <source>
        <dbReference type="PROSITE" id="PS50949"/>
    </source>
</evidence>
<dbReference type="RefSeq" id="WP_166917091.1">
    <property type="nucleotide sequence ID" value="NZ_CP050253.1"/>
</dbReference>
<dbReference type="PANTHER" id="PTHR43537:SF41">
    <property type="entry name" value="TRANSCRIPTIONAL REGULATORY PROTEIN"/>
    <property type="match status" value="1"/>
</dbReference>
<keyword evidence="3" id="KW-0804">Transcription</keyword>
<evidence type="ECO:0000256" key="2">
    <source>
        <dbReference type="ARBA" id="ARBA00023125"/>
    </source>
</evidence>
<dbReference type="AlphaFoldDB" id="A0A6G9IDH7"/>
<dbReference type="Proteomes" id="UP000501168">
    <property type="component" value="Chromosome"/>
</dbReference>
<dbReference type="SMART" id="SM00345">
    <property type="entry name" value="HTH_GNTR"/>
    <property type="match status" value="1"/>
</dbReference>
<dbReference type="CDD" id="cd07377">
    <property type="entry name" value="WHTH_GntR"/>
    <property type="match status" value="1"/>
</dbReference>
<dbReference type="EMBL" id="CP050253">
    <property type="protein sequence ID" value="QIQ21869.1"/>
    <property type="molecule type" value="Genomic_DNA"/>
</dbReference>
<dbReference type="InParanoid" id="A0A6G9IDH7"/>
<dbReference type="KEGG" id="orb:IPMB12_09355"/>
<dbReference type="Pfam" id="PF07729">
    <property type="entry name" value="FCD"/>
    <property type="match status" value="1"/>
</dbReference>
<feature type="domain" description="HTH gntR-type" evidence="4">
    <location>
        <begin position="11"/>
        <end position="78"/>
    </location>
</feature>
<gene>
    <name evidence="5" type="ORF">IPMB12_09355</name>
</gene>
<name>A0A6G9IDH7_9GAMM</name>
<protein>
    <submittedName>
        <fullName evidence="5">GntR family transcriptional regulator</fullName>
    </submittedName>
</protein>